<reference evidence="1 2" key="1">
    <citation type="submission" date="2013-03" db="EMBL/GenBank/DDBJ databases">
        <title>The Genome Sequence of Cladophialophora carrionii CBS 160.54.</title>
        <authorList>
            <consortium name="The Broad Institute Genomics Platform"/>
            <person name="Cuomo C."/>
            <person name="de Hoog S."/>
            <person name="Gorbushina A."/>
            <person name="Walker B."/>
            <person name="Young S.K."/>
            <person name="Zeng Q."/>
            <person name="Gargeya S."/>
            <person name="Fitzgerald M."/>
            <person name="Haas B."/>
            <person name="Abouelleil A."/>
            <person name="Allen A.W."/>
            <person name="Alvarado L."/>
            <person name="Arachchi H.M."/>
            <person name="Berlin A.M."/>
            <person name="Chapman S.B."/>
            <person name="Gainer-Dewar J."/>
            <person name="Goldberg J."/>
            <person name="Griggs A."/>
            <person name="Gujja S."/>
            <person name="Hansen M."/>
            <person name="Howarth C."/>
            <person name="Imamovic A."/>
            <person name="Ireland A."/>
            <person name="Larimer J."/>
            <person name="McCowan C."/>
            <person name="Murphy C."/>
            <person name="Pearson M."/>
            <person name="Poon T.W."/>
            <person name="Priest M."/>
            <person name="Roberts A."/>
            <person name="Saif S."/>
            <person name="Shea T."/>
            <person name="Sisk P."/>
            <person name="Sykes S."/>
            <person name="Wortman J."/>
            <person name="Nusbaum C."/>
            <person name="Birren B."/>
        </authorList>
    </citation>
    <scope>NUCLEOTIDE SEQUENCE [LARGE SCALE GENOMIC DNA]</scope>
    <source>
        <strain evidence="1 2">CBS 160.54</strain>
    </source>
</reference>
<sequence>MENYISSGMLEALGVSHTSSQSRQLLAIAKPDQRIAALGIPAFRAIRHANRPTDALKQFANVSFNVFGLPPPPQDGTVVWQSEVFLGVAFQRDAAALRLAEDFAGNPALEGVPVLASAMKGYEFNFDSGKLADGKREDRKKDEL</sequence>
<accession>V9CXC1</accession>
<dbReference type="AlphaFoldDB" id="V9CXC1"/>
<dbReference type="VEuPathDB" id="FungiDB:G647_09117"/>
<dbReference type="HOGENOM" id="CLU_1796270_0_0_1"/>
<gene>
    <name evidence="1" type="ORF">G647_09117</name>
</gene>
<dbReference type="GeneID" id="19987610"/>
<dbReference type="EMBL" id="KB822710">
    <property type="protein sequence ID" value="ETI19285.1"/>
    <property type="molecule type" value="Genomic_DNA"/>
</dbReference>
<dbReference type="RefSeq" id="XP_008731644.1">
    <property type="nucleotide sequence ID" value="XM_008733422.1"/>
</dbReference>
<name>V9CXC1_9EURO</name>
<dbReference type="OrthoDB" id="4146671at2759"/>
<evidence type="ECO:0000313" key="2">
    <source>
        <dbReference type="Proteomes" id="UP000030678"/>
    </source>
</evidence>
<proteinExistence type="predicted"/>
<organism evidence="1 2">
    <name type="scientific">Cladophialophora carrionii CBS 160.54</name>
    <dbReference type="NCBI Taxonomy" id="1279043"/>
    <lineage>
        <taxon>Eukaryota</taxon>
        <taxon>Fungi</taxon>
        <taxon>Dikarya</taxon>
        <taxon>Ascomycota</taxon>
        <taxon>Pezizomycotina</taxon>
        <taxon>Eurotiomycetes</taxon>
        <taxon>Chaetothyriomycetidae</taxon>
        <taxon>Chaetothyriales</taxon>
        <taxon>Herpotrichiellaceae</taxon>
        <taxon>Cladophialophora</taxon>
    </lineage>
</organism>
<dbReference type="Proteomes" id="UP000030678">
    <property type="component" value="Unassembled WGS sequence"/>
</dbReference>
<protein>
    <submittedName>
        <fullName evidence="1">Uncharacterized protein</fullName>
    </submittedName>
</protein>
<evidence type="ECO:0000313" key="1">
    <source>
        <dbReference type="EMBL" id="ETI19285.1"/>
    </source>
</evidence>